<dbReference type="Proteomes" id="UP001249291">
    <property type="component" value="Unassembled WGS sequence"/>
</dbReference>
<evidence type="ECO:0000256" key="2">
    <source>
        <dbReference type="ARBA" id="ARBA00023015"/>
    </source>
</evidence>
<keyword evidence="2" id="KW-0805">Transcription regulation</keyword>
<dbReference type="RefSeq" id="WP_042540702.1">
    <property type="nucleotide sequence ID" value="NZ_CP019892.1"/>
</dbReference>
<evidence type="ECO:0000313" key="6">
    <source>
        <dbReference type="EMBL" id="MDR6143655.1"/>
    </source>
</evidence>
<dbReference type="Gene3D" id="1.10.10.10">
    <property type="entry name" value="Winged helix-like DNA-binding domain superfamily/Winged helix DNA-binding domain"/>
    <property type="match status" value="1"/>
</dbReference>
<organism evidence="6 7">
    <name type="scientific">Microbacterium foliorum</name>
    <dbReference type="NCBI Taxonomy" id="104336"/>
    <lineage>
        <taxon>Bacteria</taxon>
        <taxon>Bacillati</taxon>
        <taxon>Actinomycetota</taxon>
        <taxon>Actinomycetes</taxon>
        <taxon>Micrococcales</taxon>
        <taxon>Microbacteriaceae</taxon>
        <taxon>Microbacterium</taxon>
    </lineage>
</organism>
<gene>
    <name evidence="6" type="ORF">QE375_003209</name>
</gene>
<dbReference type="InterPro" id="IPR005119">
    <property type="entry name" value="LysR_subst-bd"/>
</dbReference>
<dbReference type="EMBL" id="JAVIZQ010000001">
    <property type="protein sequence ID" value="MDR6143655.1"/>
    <property type="molecule type" value="Genomic_DNA"/>
</dbReference>
<keyword evidence="7" id="KW-1185">Reference proteome</keyword>
<comment type="similarity">
    <text evidence="1">Belongs to the LysR transcriptional regulatory family.</text>
</comment>
<dbReference type="PRINTS" id="PR00039">
    <property type="entry name" value="HTHLYSR"/>
</dbReference>
<proteinExistence type="inferred from homology"/>
<feature type="domain" description="HTH lysR-type" evidence="5">
    <location>
        <begin position="2"/>
        <end position="59"/>
    </location>
</feature>
<dbReference type="PROSITE" id="PS50931">
    <property type="entry name" value="HTH_LYSR"/>
    <property type="match status" value="1"/>
</dbReference>
<keyword evidence="4" id="KW-0804">Transcription</keyword>
<comment type="caution">
    <text evidence="6">The sequence shown here is derived from an EMBL/GenBank/DDBJ whole genome shotgun (WGS) entry which is preliminary data.</text>
</comment>
<evidence type="ECO:0000256" key="3">
    <source>
        <dbReference type="ARBA" id="ARBA00023125"/>
    </source>
</evidence>
<dbReference type="Pfam" id="PF00126">
    <property type="entry name" value="HTH_1"/>
    <property type="match status" value="1"/>
</dbReference>
<dbReference type="InterPro" id="IPR036390">
    <property type="entry name" value="WH_DNA-bd_sf"/>
</dbReference>
<sequence>MISLVQLECFIAVAEELHFGAAATRLKMTQPPLSRQIQQLERELSTRLFDRTSRRVALTQAGRALLPNARRLLDLAAKAVSDVRSVGEGAAGTVTIAYTAMAGQAVVPDLLRRASAELPGVTLLLRELVSLDQVEELEKGTVDIGLMRPLLARPQISSRAVYRERLSVALPSDSALAQRGEPLKLIDLKDESLLMYSPSGARYFHDLLLSMFVASGVHPHIVQYAGQVPALLAMVSAGIGFTLVPESAERISPDSVTLLPISDADPSSRVNSVELDIAWNAESHNPLVERLLSLVDEVDDSA</sequence>
<protein>
    <submittedName>
        <fullName evidence="6">DNA-binding transcriptional LysR family regulator</fullName>
    </submittedName>
</protein>
<dbReference type="InterPro" id="IPR036388">
    <property type="entry name" value="WH-like_DNA-bd_sf"/>
</dbReference>
<name>A0ABU1HX25_9MICO</name>
<keyword evidence="3 6" id="KW-0238">DNA-binding</keyword>
<evidence type="ECO:0000256" key="1">
    <source>
        <dbReference type="ARBA" id="ARBA00009437"/>
    </source>
</evidence>
<evidence type="ECO:0000259" key="5">
    <source>
        <dbReference type="PROSITE" id="PS50931"/>
    </source>
</evidence>
<dbReference type="Pfam" id="PF03466">
    <property type="entry name" value="LysR_substrate"/>
    <property type="match status" value="1"/>
</dbReference>
<dbReference type="SUPFAM" id="SSF46785">
    <property type="entry name" value="Winged helix' DNA-binding domain"/>
    <property type="match status" value="1"/>
</dbReference>
<accession>A0ABU1HX25</accession>
<evidence type="ECO:0000313" key="7">
    <source>
        <dbReference type="Proteomes" id="UP001249291"/>
    </source>
</evidence>
<dbReference type="Gene3D" id="3.40.190.10">
    <property type="entry name" value="Periplasmic binding protein-like II"/>
    <property type="match status" value="2"/>
</dbReference>
<evidence type="ECO:0000256" key="4">
    <source>
        <dbReference type="ARBA" id="ARBA00023163"/>
    </source>
</evidence>
<dbReference type="SUPFAM" id="SSF53850">
    <property type="entry name" value="Periplasmic binding protein-like II"/>
    <property type="match status" value="1"/>
</dbReference>
<dbReference type="PANTHER" id="PTHR30346">
    <property type="entry name" value="TRANSCRIPTIONAL DUAL REGULATOR HCAR-RELATED"/>
    <property type="match status" value="1"/>
</dbReference>
<dbReference type="PANTHER" id="PTHR30346:SF0">
    <property type="entry name" value="HCA OPERON TRANSCRIPTIONAL ACTIVATOR HCAR"/>
    <property type="match status" value="1"/>
</dbReference>
<dbReference type="GO" id="GO:0003677">
    <property type="term" value="F:DNA binding"/>
    <property type="evidence" value="ECO:0007669"/>
    <property type="project" value="UniProtKB-KW"/>
</dbReference>
<reference evidence="6 7" key="1">
    <citation type="submission" date="2023-08" db="EMBL/GenBank/DDBJ databases">
        <title>Functional and genomic diversity of the sorghum phyllosphere microbiome.</title>
        <authorList>
            <person name="Shade A."/>
        </authorList>
    </citation>
    <scope>NUCLEOTIDE SEQUENCE [LARGE SCALE GENOMIC DNA]</scope>
    <source>
        <strain evidence="6 7">SORGH_AS_0445</strain>
    </source>
</reference>
<dbReference type="InterPro" id="IPR000847">
    <property type="entry name" value="LysR_HTH_N"/>
</dbReference>